<keyword evidence="11" id="KW-1185">Reference proteome</keyword>
<keyword evidence="4" id="KW-0808">Transferase</keyword>
<dbReference type="InterPro" id="IPR003594">
    <property type="entry name" value="HATPase_dom"/>
</dbReference>
<dbReference type="PANTHER" id="PTHR43047">
    <property type="entry name" value="TWO-COMPONENT HISTIDINE PROTEIN KINASE"/>
    <property type="match status" value="1"/>
</dbReference>
<dbReference type="CDD" id="cd16922">
    <property type="entry name" value="HATPase_EvgS-ArcB-TorS-like"/>
    <property type="match status" value="1"/>
</dbReference>
<dbReference type="Gene3D" id="3.30.565.10">
    <property type="entry name" value="Histidine kinase-like ATPase, C-terminal domain"/>
    <property type="match status" value="1"/>
</dbReference>
<dbReference type="InterPro" id="IPR003661">
    <property type="entry name" value="HisK_dim/P_dom"/>
</dbReference>
<dbReference type="PROSITE" id="PS50109">
    <property type="entry name" value="HIS_KIN"/>
    <property type="match status" value="1"/>
</dbReference>
<proteinExistence type="predicted"/>
<evidence type="ECO:0000256" key="6">
    <source>
        <dbReference type="ARBA" id="ARBA00023012"/>
    </source>
</evidence>
<dbReference type="PROSITE" id="PS50110">
    <property type="entry name" value="RESPONSE_REGULATORY"/>
    <property type="match status" value="1"/>
</dbReference>
<dbReference type="InterPro" id="IPR001789">
    <property type="entry name" value="Sig_transdc_resp-reg_receiver"/>
</dbReference>
<gene>
    <name evidence="10" type="ORF">D0Y50_14140</name>
</gene>
<dbReference type="Gene3D" id="3.30.450.20">
    <property type="entry name" value="PAS domain"/>
    <property type="match status" value="1"/>
</dbReference>
<dbReference type="SMART" id="SM00065">
    <property type="entry name" value="GAF"/>
    <property type="match status" value="1"/>
</dbReference>
<dbReference type="Pfam" id="PF01590">
    <property type="entry name" value="GAF"/>
    <property type="match status" value="1"/>
</dbReference>
<reference evidence="10 11" key="1">
    <citation type="submission" date="2018-08" db="EMBL/GenBank/DDBJ databases">
        <title>Salinimonas sediminis sp. nov., a piezophilic bacterium isolated from a deep-sea sediment sample from the New Britain Trench.</title>
        <authorList>
            <person name="Cao J."/>
        </authorList>
    </citation>
    <scope>NUCLEOTIDE SEQUENCE [LARGE SCALE GENOMIC DNA]</scope>
    <source>
        <strain evidence="10 11">N102</strain>
    </source>
</reference>
<dbReference type="InterPro" id="IPR000014">
    <property type="entry name" value="PAS"/>
</dbReference>
<dbReference type="EMBL" id="CP031769">
    <property type="protein sequence ID" value="AXR07391.1"/>
    <property type="molecule type" value="Genomic_DNA"/>
</dbReference>
<feature type="modified residue" description="4-aspartylphosphate" evidence="7">
    <location>
        <position position="603"/>
    </location>
</feature>
<sequence>MLKELHSLTSDESMAFEDKVGALLRLGLAHFGLEHAIVSHIQNDAYTIEHVESPNAELRKGMVLALGDTYCLHTLKAGEAMAVSHTAQSDIAHHPCYLQFQLESYIGMKVVVNGALYGTLNFSSAIPREQPFSADDIDFIHLFAQWIGVEISRRQERQEMARRLELQGQMEQLADIGCWEVDLVNNRLYWSEQTKRIHDVPAGYVPELQSAIDFYHAGEDRDRITLLVERAITFGEPWSTEVRLKTYTGKIKWVATQGRAEFIDGQCTRIFGAFQDIDAQVNTRNALIEKKNEAQRLLKARSTMIGKISHELRTPINGITGMLQTLVGESNQDIIESRVAIALRSADLLVRLVNDVLDYSKVQNGELELETVRFAPKHIFDDLQALYAPQVKNKQVELDFRINLPPTQYCIGDPGRLTQIFSNLLNNALKFTEHGGIKLTAKLKQKNGITDLVVSIIDSGIGMPATVLDRLFVPFKQGSAAITAKYGGSGLGLAIVKELCDKLGGTVSVKSAEGVGTQVCVRLPLSLVDDSRTSAEIDYIGPENVSFKNIKILVVDDNEINRLVMESLLSQVQVTADYVVNGEEAVNAVKKAKAAPYNLIFMDCEMPVMGGVEATLAIRQNFKNTGKIFIVAMTADTSDANRKACLKAGMDTFLTKPIKLEDITTVLGKIAFPAMASF</sequence>
<keyword evidence="3 7" id="KW-0597">Phosphoprotein</keyword>
<dbReference type="SUPFAM" id="SSF55785">
    <property type="entry name" value="PYP-like sensor domain (PAS domain)"/>
    <property type="match status" value="1"/>
</dbReference>
<feature type="domain" description="Response regulatory" evidence="9">
    <location>
        <begin position="551"/>
        <end position="671"/>
    </location>
</feature>
<keyword evidence="5" id="KW-0418">Kinase</keyword>
<dbReference type="Pfam" id="PF00512">
    <property type="entry name" value="HisKA"/>
    <property type="match status" value="1"/>
</dbReference>
<dbReference type="Pfam" id="PF02518">
    <property type="entry name" value="HATPase_c"/>
    <property type="match status" value="1"/>
</dbReference>
<dbReference type="InterPro" id="IPR029016">
    <property type="entry name" value="GAF-like_dom_sf"/>
</dbReference>
<dbReference type="RefSeq" id="WP_117317510.1">
    <property type="nucleotide sequence ID" value="NZ_CP031769.1"/>
</dbReference>
<dbReference type="SUPFAM" id="SSF55781">
    <property type="entry name" value="GAF domain-like"/>
    <property type="match status" value="1"/>
</dbReference>
<dbReference type="Pfam" id="PF00072">
    <property type="entry name" value="Response_reg"/>
    <property type="match status" value="1"/>
</dbReference>
<dbReference type="SUPFAM" id="SSF47384">
    <property type="entry name" value="Homodimeric domain of signal transducing histidine kinase"/>
    <property type="match status" value="1"/>
</dbReference>
<evidence type="ECO:0000313" key="10">
    <source>
        <dbReference type="EMBL" id="AXR07391.1"/>
    </source>
</evidence>
<dbReference type="InterPro" id="IPR003018">
    <property type="entry name" value="GAF"/>
</dbReference>
<name>A0A346NPD4_9ALTE</name>
<evidence type="ECO:0000259" key="8">
    <source>
        <dbReference type="PROSITE" id="PS50109"/>
    </source>
</evidence>
<dbReference type="GO" id="GO:0000155">
    <property type="term" value="F:phosphorelay sensor kinase activity"/>
    <property type="evidence" value="ECO:0007669"/>
    <property type="project" value="InterPro"/>
</dbReference>
<dbReference type="Gene3D" id="3.40.50.2300">
    <property type="match status" value="1"/>
</dbReference>
<evidence type="ECO:0000256" key="5">
    <source>
        <dbReference type="ARBA" id="ARBA00022777"/>
    </source>
</evidence>
<dbReference type="FunFam" id="3.30.565.10:FF:000010">
    <property type="entry name" value="Sensor histidine kinase RcsC"/>
    <property type="match status" value="1"/>
</dbReference>
<dbReference type="GO" id="GO:0005886">
    <property type="term" value="C:plasma membrane"/>
    <property type="evidence" value="ECO:0007669"/>
    <property type="project" value="TreeGrafter"/>
</dbReference>
<dbReference type="SMART" id="SM00448">
    <property type="entry name" value="REC"/>
    <property type="match status" value="1"/>
</dbReference>
<dbReference type="SMART" id="SM00387">
    <property type="entry name" value="HATPase_c"/>
    <property type="match status" value="1"/>
</dbReference>
<dbReference type="OrthoDB" id="9810730at2"/>
<dbReference type="InterPro" id="IPR004358">
    <property type="entry name" value="Sig_transdc_His_kin-like_C"/>
</dbReference>
<dbReference type="InterPro" id="IPR013655">
    <property type="entry name" value="PAS_fold_3"/>
</dbReference>
<dbReference type="InterPro" id="IPR036097">
    <property type="entry name" value="HisK_dim/P_sf"/>
</dbReference>
<evidence type="ECO:0000256" key="3">
    <source>
        <dbReference type="ARBA" id="ARBA00022553"/>
    </source>
</evidence>
<dbReference type="PANTHER" id="PTHR43047:SF66">
    <property type="entry name" value="HISKA"/>
    <property type="match status" value="1"/>
</dbReference>
<dbReference type="KEGG" id="salm:D0Y50_14140"/>
<evidence type="ECO:0000256" key="2">
    <source>
        <dbReference type="ARBA" id="ARBA00012438"/>
    </source>
</evidence>
<dbReference type="Gene3D" id="1.10.287.130">
    <property type="match status" value="1"/>
</dbReference>
<dbReference type="EC" id="2.7.13.3" evidence="2"/>
<dbReference type="AlphaFoldDB" id="A0A346NPD4"/>
<dbReference type="Proteomes" id="UP000262073">
    <property type="component" value="Chromosome"/>
</dbReference>
<dbReference type="PRINTS" id="PR00344">
    <property type="entry name" value="BCTRLSENSOR"/>
</dbReference>
<dbReference type="SUPFAM" id="SSF55874">
    <property type="entry name" value="ATPase domain of HSP90 chaperone/DNA topoisomerase II/histidine kinase"/>
    <property type="match status" value="1"/>
</dbReference>
<comment type="catalytic activity">
    <reaction evidence="1">
        <text>ATP + protein L-histidine = ADP + protein N-phospho-L-histidine.</text>
        <dbReference type="EC" id="2.7.13.3"/>
    </reaction>
</comment>
<evidence type="ECO:0000256" key="7">
    <source>
        <dbReference type="PROSITE-ProRule" id="PRU00169"/>
    </source>
</evidence>
<dbReference type="GO" id="GO:0009927">
    <property type="term" value="F:histidine phosphotransfer kinase activity"/>
    <property type="evidence" value="ECO:0007669"/>
    <property type="project" value="TreeGrafter"/>
</dbReference>
<dbReference type="Pfam" id="PF08447">
    <property type="entry name" value="PAS_3"/>
    <property type="match status" value="1"/>
</dbReference>
<dbReference type="InterPro" id="IPR036890">
    <property type="entry name" value="HATPase_C_sf"/>
</dbReference>
<dbReference type="Gene3D" id="3.30.450.40">
    <property type="match status" value="1"/>
</dbReference>
<protein>
    <recommendedName>
        <fullName evidence="2">histidine kinase</fullName>
        <ecNumber evidence="2">2.7.13.3</ecNumber>
    </recommendedName>
</protein>
<dbReference type="CDD" id="cd00082">
    <property type="entry name" value="HisKA"/>
    <property type="match status" value="1"/>
</dbReference>
<dbReference type="InterPro" id="IPR035965">
    <property type="entry name" value="PAS-like_dom_sf"/>
</dbReference>
<feature type="domain" description="Histidine kinase" evidence="8">
    <location>
        <begin position="307"/>
        <end position="527"/>
    </location>
</feature>
<keyword evidence="6" id="KW-0902">Two-component regulatory system</keyword>
<dbReference type="InterPro" id="IPR011006">
    <property type="entry name" value="CheY-like_superfamily"/>
</dbReference>
<accession>A0A346NPD4</accession>
<evidence type="ECO:0000313" key="11">
    <source>
        <dbReference type="Proteomes" id="UP000262073"/>
    </source>
</evidence>
<organism evidence="10 11">
    <name type="scientific">Salinimonas sediminis</name>
    <dbReference type="NCBI Taxonomy" id="2303538"/>
    <lineage>
        <taxon>Bacteria</taxon>
        <taxon>Pseudomonadati</taxon>
        <taxon>Pseudomonadota</taxon>
        <taxon>Gammaproteobacteria</taxon>
        <taxon>Alteromonadales</taxon>
        <taxon>Alteromonadaceae</taxon>
        <taxon>Alteromonas/Salinimonas group</taxon>
        <taxon>Salinimonas</taxon>
    </lineage>
</organism>
<dbReference type="SUPFAM" id="SSF52172">
    <property type="entry name" value="CheY-like"/>
    <property type="match status" value="1"/>
</dbReference>
<evidence type="ECO:0000256" key="4">
    <source>
        <dbReference type="ARBA" id="ARBA00022679"/>
    </source>
</evidence>
<evidence type="ECO:0000256" key="1">
    <source>
        <dbReference type="ARBA" id="ARBA00000085"/>
    </source>
</evidence>
<evidence type="ECO:0000259" key="9">
    <source>
        <dbReference type="PROSITE" id="PS50110"/>
    </source>
</evidence>
<dbReference type="CDD" id="cd00130">
    <property type="entry name" value="PAS"/>
    <property type="match status" value="1"/>
</dbReference>
<dbReference type="CDD" id="cd17546">
    <property type="entry name" value="REC_hyHK_CKI1_RcsC-like"/>
    <property type="match status" value="1"/>
</dbReference>
<dbReference type="SMART" id="SM00388">
    <property type="entry name" value="HisKA"/>
    <property type="match status" value="1"/>
</dbReference>
<dbReference type="InterPro" id="IPR005467">
    <property type="entry name" value="His_kinase_dom"/>
</dbReference>